<comment type="caution">
    <text evidence="1">The sequence shown here is derived from an EMBL/GenBank/DDBJ whole genome shotgun (WGS) entry which is preliminary data.</text>
</comment>
<sequence length="105" mass="12016">MNNQPNISNLDTVSNAANKHRHSGDGVFVWEACCLSMYGTAAFRQNQLVIAVIEMSTFPISVFTEEEQIVCPKFWFYDHIVQGMWQNCESVKIFCGWIASQIQYT</sequence>
<dbReference type="Proteomes" id="UP001054837">
    <property type="component" value="Unassembled WGS sequence"/>
</dbReference>
<protein>
    <submittedName>
        <fullName evidence="1">Uncharacterized protein</fullName>
    </submittedName>
</protein>
<name>A0AAV4V4T2_9ARAC</name>
<proteinExistence type="predicted"/>
<evidence type="ECO:0000313" key="1">
    <source>
        <dbReference type="EMBL" id="GIY65301.1"/>
    </source>
</evidence>
<dbReference type="EMBL" id="BPLQ01012409">
    <property type="protein sequence ID" value="GIY65301.1"/>
    <property type="molecule type" value="Genomic_DNA"/>
</dbReference>
<organism evidence="1 2">
    <name type="scientific">Caerostris darwini</name>
    <dbReference type="NCBI Taxonomy" id="1538125"/>
    <lineage>
        <taxon>Eukaryota</taxon>
        <taxon>Metazoa</taxon>
        <taxon>Ecdysozoa</taxon>
        <taxon>Arthropoda</taxon>
        <taxon>Chelicerata</taxon>
        <taxon>Arachnida</taxon>
        <taxon>Araneae</taxon>
        <taxon>Araneomorphae</taxon>
        <taxon>Entelegynae</taxon>
        <taxon>Araneoidea</taxon>
        <taxon>Araneidae</taxon>
        <taxon>Caerostris</taxon>
    </lineage>
</organism>
<dbReference type="AlphaFoldDB" id="A0AAV4V4T2"/>
<gene>
    <name evidence="1" type="ORF">CDAR_104921</name>
</gene>
<accession>A0AAV4V4T2</accession>
<keyword evidence="2" id="KW-1185">Reference proteome</keyword>
<reference evidence="1 2" key="1">
    <citation type="submission" date="2021-06" db="EMBL/GenBank/DDBJ databases">
        <title>Caerostris darwini draft genome.</title>
        <authorList>
            <person name="Kono N."/>
            <person name="Arakawa K."/>
        </authorList>
    </citation>
    <scope>NUCLEOTIDE SEQUENCE [LARGE SCALE GENOMIC DNA]</scope>
</reference>
<evidence type="ECO:0000313" key="2">
    <source>
        <dbReference type="Proteomes" id="UP001054837"/>
    </source>
</evidence>